<protein>
    <recommendedName>
        <fullName evidence="2">Membrane anchor Opy2 N-terminal domain-containing protein</fullName>
    </recommendedName>
</protein>
<feature type="domain" description="Membrane anchor Opy2 N-terminal" evidence="2">
    <location>
        <begin position="167"/>
        <end position="200"/>
    </location>
</feature>
<accession>A0A2H9TI95</accession>
<evidence type="ECO:0000259" key="2">
    <source>
        <dbReference type="Pfam" id="PF09463"/>
    </source>
</evidence>
<comment type="caution">
    <text evidence="3">The sequence shown here is derived from an EMBL/GenBank/DDBJ whole genome shotgun (WGS) entry which is preliminary data.</text>
</comment>
<feature type="compositionally biased region" description="Polar residues" evidence="1">
    <location>
        <begin position="94"/>
        <end position="106"/>
    </location>
</feature>
<keyword evidence="4" id="KW-1185">Reference proteome</keyword>
<evidence type="ECO:0000256" key="1">
    <source>
        <dbReference type="SAM" id="MobiDB-lite"/>
    </source>
</evidence>
<name>A0A2H9TI95_9FUNG</name>
<dbReference type="EMBL" id="MTSL01000178">
    <property type="protein sequence ID" value="PJF17340.1"/>
    <property type="molecule type" value="Genomic_DNA"/>
</dbReference>
<gene>
    <name evidence="3" type="ORF">PSACC_02812</name>
</gene>
<dbReference type="OrthoDB" id="2402916at2759"/>
<organism evidence="3 4">
    <name type="scientific">Paramicrosporidium saccamoebae</name>
    <dbReference type="NCBI Taxonomy" id="1246581"/>
    <lineage>
        <taxon>Eukaryota</taxon>
        <taxon>Fungi</taxon>
        <taxon>Fungi incertae sedis</taxon>
        <taxon>Cryptomycota</taxon>
        <taxon>Cryptomycota incertae sedis</taxon>
        <taxon>Paramicrosporidium</taxon>
    </lineage>
</organism>
<proteinExistence type="predicted"/>
<dbReference type="Proteomes" id="UP000240830">
    <property type="component" value="Unassembled WGS sequence"/>
</dbReference>
<dbReference type="AlphaFoldDB" id="A0A2H9TI95"/>
<reference evidence="3 4" key="1">
    <citation type="submission" date="2016-10" db="EMBL/GenBank/DDBJ databases">
        <title>The genome of Paramicrosporidium saccamoebae is the missing link in understanding Cryptomycota and Microsporidia evolution.</title>
        <authorList>
            <person name="Quandt C.A."/>
            <person name="Beaudet D."/>
            <person name="Corsaro D."/>
            <person name="Michel R."/>
            <person name="Corradi N."/>
            <person name="James T."/>
        </authorList>
    </citation>
    <scope>NUCLEOTIDE SEQUENCE [LARGE SCALE GENOMIC DNA]</scope>
    <source>
        <strain evidence="3 4">KSL3</strain>
    </source>
</reference>
<feature type="region of interest" description="Disordered" evidence="1">
    <location>
        <begin position="92"/>
        <end position="127"/>
    </location>
</feature>
<feature type="compositionally biased region" description="Low complexity" evidence="1">
    <location>
        <begin position="107"/>
        <end position="124"/>
    </location>
</feature>
<evidence type="ECO:0000313" key="4">
    <source>
        <dbReference type="Proteomes" id="UP000240830"/>
    </source>
</evidence>
<dbReference type="InterPro" id="IPR018571">
    <property type="entry name" value="Membrane_anchor_Opy2_N"/>
</dbReference>
<dbReference type="Pfam" id="PF09463">
    <property type="entry name" value="Opy2"/>
    <property type="match status" value="1"/>
</dbReference>
<sequence>MTLNKAVNDEQQVQVAIGRPQLESLKTYETDNLVVSRPNSQSLVATRTISSSTPLSTLRTSTKTTSTTRVAIVTLSRTVRVPVVIRTTVVNPPMTTSKPTQLGIQRTTTTTKSSTTKPTISSRTRASRRTRPTYFPFALAVLPDDNKADIDEGSLSLSFTSPSSEECIICPQVMPVCQCARKSDCVYVPQSCHHCAKFFCNGPIQTTFGQARLKDTPSNLARSGKGSRSKRLQ</sequence>
<evidence type="ECO:0000313" key="3">
    <source>
        <dbReference type="EMBL" id="PJF17340.1"/>
    </source>
</evidence>